<evidence type="ECO:0000256" key="1">
    <source>
        <dbReference type="ARBA" id="ARBA00004123"/>
    </source>
</evidence>
<keyword evidence="4" id="KW-0539">Nucleus</keyword>
<dbReference type="GeneID" id="106815547"/>
<evidence type="ECO:0000256" key="6">
    <source>
        <dbReference type="SAM" id="MobiDB-lite"/>
    </source>
</evidence>
<feature type="compositionally biased region" description="Basic and acidic residues" evidence="6">
    <location>
        <begin position="371"/>
        <end position="415"/>
    </location>
</feature>
<keyword evidence="3" id="KW-0677">Repeat</keyword>
<evidence type="ECO:0000256" key="5">
    <source>
        <dbReference type="SAM" id="Coils"/>
    </source>
</evidence>
<feature type="compositionally biased region" description="Polar residues" evidence="6">
    <location>
        <begin position="48"/>
        <end position="61"/>
    </location>
</feature>
<feature type="domain" description="RED-like N-terminal" evidence="8">
    <location>
        <begin position="77"/>
        <end position="316"/>
    </location>
</feature>
<feature type="compositionally biased region" description="Basic and acidic residues" evidence="6">
    <location>
        <begin position="27"/>
        <end position="38"/>
    </location>
</feature>
<gene>
    <name evidence="10 11" type="primary">LOC106815547</name>
</gene>
<evidence type="ECO:0000256" key="4">
    <source>
        <dbReference type="ARBA" id="ARBA00023242"/>
    </source>
</evidence>
<sequence>MDEPFSNPLPPEQHLLQENDSDEYEDDLHSMTNEDFRKLMMTPRAPMPSQTQSARLHTNSDMPEHTEKREAAEARRKKKSYYAKLKKLEEEKNAELARKYRDRAKERREGDNKDYADVEQISTTANYRAVAPDIKSTSDAAERRRQTIQESKFLGGDMEHTHLVKGLDYALLQKVRSEIVLKEQEQEELMEHALMNKTKKDIDKAAAAAKAKAEQEEEEKINFKSKLGKNIYRVLFRNKAPERNELFLPRRMAYVIELDDDFADSDVPTTTIRSKADCPSVESQTTLSTNDIVIQKLTQVLSYLRSGERRKKKKEKGKADAPKGKLPGADNEIYAEAGDYISGKPGAGKNSRDKEKKSKPSYFDEANEEDADKRDKGRERVGERREKDRDRGRERPRDKDRERMHEVIDIVKDINQKFSRFEPPAMEKAEKEDPNSITKKKAKDNQIPDSYVECYPGFAEMADAMDDSDDETDYSKMDLGNKKGPIGRWDFDTQEEYSTYMSNKEAMPKAAFQFGVKMSEGRKTRRNFSEKTEKQKLDQQWQKISNIIKKRTAEEKDNPQYKRPKY</sequence>
<evidence type="ECO:0000313" key="11">
    <source>
        <dbReference type="RefSeq" id="XP_014675512.1"/>
    </source>
</evidence>
<accession>A0ABM1ETJ1</accession>
<dbReference type="RefSeq" id="XP_014675503.1">
    <property type="nucleotide sequence ID" value="XM_014820017.1"/>
</dbReference>
<dbReference type="InterPro" id="IPR012916">
    <property type="entry name" value="RED_N"/>
</dbReference>
<feature type="region of interest" description="Disordered" evidence="6">
    <location>
        <begin position="1"/>
        <end position="119"/>
    </location>
</feature>
<organism evidence="9 11">
    <name type="scientific">Priapulus caudatus</name>
    <name type="common">Priapulid worm</name>
    <dbReference type="NCBI Taxonomy" id="37621"/>
    <lineage>
        <taxon>Eukaryota</taxon>
        <taxon>Metazoa</taxon>
        <taxon>Ecdysozoa</taxon>
        <taxon>Scalidophora</taxon>
        <taxon>Priapulida</taxon>
        <taxon>Priapulimorpha</taxon>
        <taxon>Priapulimorphida</taxon>
        <taxon>Priapulidae</taxon>
        <taxon>Priapulus</taxon>
    </lineage>
</organism>
<feature type="region of interest" description="Disordered" evidence="6">
    <location>
        <begin position="517"/>
        <end position="539"/>
    </location>
</feature>
<feature type="region of interest" description="Disordered" evidence="6">
    <location>
        <begin position="465"/>
        <end position="488"/>
    </location>
</feature>
<dbReference type="Pfam" id="PF07808">
    <property type="entry name" value="RED_N"/>
    <property type="match status" value="1"/>
</dbReference>
<dbReference type="InterPro" id="IPR012492">
    <property type="entry name" value="RED_C"/>
</dbReference>
<feature type="compositionally biased region" description="Basic and acidic residues" evidence="6">
    <location>
        <begin position="519"/>
        <end position="537"/>
    </location>
</feature>
<feature type="coiled-coil region" evidence="5">
    <location>
        <begin position="172"/>
        <end position="226"/>
    </location>
</feature>
<dbReference type="PANTHER" id="PTHR12765">
    <property type="entry name" value="RED PROTEIN IK FACTOR CYTOKINE IK"/>
    <property type="match status" value="1"/>
</dbReference>
<evidence type="ECO:0000313" key="9">
    <source>
        <dbReference type="Proteomes" id="UP000695022"/>
    </source>
</evidence>
<dbReference type="Proteomes" id="UP000695022">
    <property type="component" value="Unplaced"/>
</dbReference>
<evidence type="ECO:0000313" key="10">
    <source>
        <dbReference type="RefSeq" id="XP_014675503.1"/>
    </source>
</evidence>
<feature type="compositionally biased region" description="Basic and acidic residues" evidence="6">
    <location>
        <begin position="86"/>
        <end position="116"/>
    </location>
</feature>
<comment type="similarity">
    <text evidence="2">Belongs to the RED family.</text>
</comment>
<dbReference type="RefSeq" id="XP_014675512.1">
    <property type="nucleotide sequence ID" value="XM_014820026.1"/>
</dbReference>
<protein>
    <submittedName>
        <fullName evidence="10 11">Protein Red-like</fullName>
    </submittedName>
</protein>
<feature type="compositionally biased region" description="Basic and acidic residues" evidence="6">
    <location>
        <begin position="62"/>
        <end position="74"/>
    </location>
</feature>
<reference evidence="10 11" key="1">
    <citation type="submission" date="2025-05" db="UniProtKB">
        <authorList>
            <consortium name="RefSeq"/>
        </authorList>
    </citation>
    <scope>IDENTIFICATION</scope>
</reference>
<feature type="compositionally biased region" description="Basic residues" evidence="6">
    <location>
        <begin position="75"/>
        <end position="85"/>
    </location>
</feature>
<evidence type="ECO:0000256" key="3">
    <source>
        <dbReference type="ARBA" id="ARBA00022737"/>
    </source>
</evidence>
<feature type="region of interest" description="Disordered" evidence="6">
    <location>
        <begin position="307"/>
        <end position="448"/>
    </location>
</feature>
<comment type="subcellular location">
    <subcellularLocation>
        <location evidence="1">Nucleus</location>
    </subcellularLocation>
</comment>
<keyword evidence="9" id="KW-1185">Reference proteome</keyword>
<proteinExistence type="inferred from homology"/>
<evidence type="ECO:0000256" key="2">
    <source>
        <dbReference type="ARBA" id="ARBA00006660"/>
    </source>
</evidence>
<dbReference type="Pfam" id="PF07807">
    <property type="entry name" value="RED_C"/>
    <property type="match status" value="1"/>
</dbReference>
<evidence type="ECO:0000259" key="7">
    <source>
        <dbReference type="Pfam" id="PF07807"/>
    </source>
</evidence>
<name>A0ABM1ETJ1_PRICU</name>
<feature type="domain" description="Protein RED C-terminal" evidence="7">
    <location>
        <begin position="451"/>
        <end position="561"/>
    </location>
</feature>
<evidence type="ECO:0000259" key="8">
    <source>
        <dbReference type="Pfam" id="PF07808"/>
    </source>
</evidence>
<keyword evidence="5" id="KW-0175">Coiled coil</keyword>
<feature type="compositionally biased region" description="Basic and acidic residues" evidence="6">
    <location>
        <begin position="425"/>
        <end position="434"/>
    </location>
</feature>
<dbReference type="InterPro" id="IPR039896">
    <property type="entry name" value="Red-like"/>
</dbReference>